<accession>A0A0C2J0A0</accession>
<protein>
    <submittedName>
        <fullName evidence="1">Uncharacterized protein</fullName>
    </submittedName>
</protein>
<evidence type="ECO:0000313" key="1">
    <source>
        <dbReference type="EMBL" id="KII71214.1"/>
    </source>
</evidence>
<keyword evidence="2" id="KW-1185">Reference proteome</keyword>
<dbReference type="Proteomes" id="UP000031668">
    <property type="component" value="Unassembled WGS sequence"/>
</dbReference>
<dbReference type="AlphaFoldDB" id="A0A0C2J0A0"/>
<comment type="caution">
    <text evidence="1">The sequence shown here is derived from an EMBL/GenBank/DDBJ whole genome shotgun (WGS) entry which is preliminary data.</text>
</comment>
<proteinExistence type="predicted"/>
<organism evidence="1 2">
    <name type="scientific">Thelohanellus kitauei</name>
    <name type="common">Myxosporean</name>
    <dbReference type="NCBI Taxonomy" id="669202"/>
    <lineage>
        <taxon>Eukaryota</taxon>
        <taxon>Metazoa</taxon>
        <taxon>Cnidaria</taxon>
        <taxon>Myxozoa</taxon>
        <taxon>Myxosporea</taxon>
        <taxon>Bivalvulida</taxon>
        <taxon>Platysporina</taxon>
        <taxon>Myxobolidae</taxon>
        <taxon>Thelohanellus</taxon>
    </lineage>
</organism>
<sequence length="148" mass="16719">MCDLSSRSSEPDKALAELRILMVRSPSRYFETFIDSTYGLWCLVILYYHLETGKQLRLNRLFPLCGVGEPFGTVITDVDIRKGYQYCCQLCGDVFATTVGTIEAKPRLSPEMIAIGAMRHESICVEMSYQLICSEDPKSLGYPQQTLD</sequence>
<reference evidence="1 2" key="1">
    <citation type="journal article" date="2014" name="Genome Biol. Evol.">
        <title>The genome of the myxosporean Thelohanellus kitauei shows adaptations to nutrient acquisition within its fish host.</title>
        <authorList>
            <person name="Yang Y."/>
            <person name="Xiong J."/>
            <person name="Zhou Z."/>
            <person name="Huo F."/>
            <person name="Miao W."/>
            <person name="Ran C."/>
            <person name="Liu Y."/>
            <person name="Zhang J."/>
            <person name="Feng J."/>
            <person name="Wang M."/>
            <person name="Wang M."/>
            <person name="Wang L."/>
            <person name="Yao B."/>
        </authorList>
    </citation>
    <scope>NUCLEOTIDE SEQUENCE [LARGE SCALE GENOMIC DNA]</scope>
    <source>
        <strain evidence="1">Wuqing</strain>
    </source>
</reference>
<evidence type="ECO:0000313" key="2">
    <source>
        <dbReference type="Proteomes" id="UP000031668"/>
    </source>
</evidence>
<name>A0A0C2J0A0_THEKT</name>
<gene>
    <name evidence="1" type="ORF">RF11_09238</name>
</gene>
<dbReference type="EMBL" id="JWZT01001836">
    <property type="protein sequence ID" value="KII71214.1"/>
    <property type="molecule type" value="Genomic_DNA"/>
</dbReference>